<dbReference type="Proteomes" id="UP000224006">
    <property type="component" value="Unassembled WGS sequence"/>
</dbReference>
<dbReference type="RefSeq" id="XP_029215687.1">
    <property type="nucleotide sequence ID" value="XM_029361332.1"/>
</dbReference>
<dbReference type="STRING" id="94643.A0A2A9LZ10"/>
<organism evidence="2 3">
    <name type="scientific">Besnoitia besnoiti</name>
    <name type="common">Apicomplexan protozoan</name>
    <dbReference type="NCBI Taxonomy" id="94643"/>
    <lineage>
        <taxon>Eukaryota</taxon>
        <taxon>Sar</taxon>
        <taxon>Alveolata</taxon>
        <taxon>Apicomplexa</taxon>
        <taxon>Conoidasida</taxon>
        <taxon>Coccidia</taxon>
        <taxon>Eucoccidiorida</taxon>
        <taxon>Eimeriorina</taxon>
        <taxon>Sarcocystidae</taxon>
        <taxon>Besnoitia</taxon>
    </lineage>
</organism>
<keyword evidence="3" id="KW-1185">Reference proteome</keyword>
<gene>
    <name evidence="2" type="ORF">BESB_026520</name>
</gene>
<protein>
    <submittedName>
        <fullName evidence="2">KRUF family protein</fullName>
    </submittedName>
</protein>
<dbReference type="VEuPathDB" id="ToxoDB:BESB_026520"/>
<comment type="caution">
    <text evidence="2">The sequence shown here is derived from an EMBL/GenBank/DDBJ whole genome shotgun (WGS) entry which is preliminary data.</text>
</comment>
<evidence type="ECO:0000256" key="1">
    <source>
        <dbReference type="SAM" id="MobiDB-lite"/>
    </source>
</evidence>
<accession>A0A2A9LZ10</accession>
<feature type="region of interest" description="Disordered" evidence="1">
    <location>
        <begin position="1"/>
        <end position="21"/>
    </location>
</feature>
<name>A0A2A9LZ10_BESBE</name>
<feature type="compositionally biased region" description="Polar residues" evidence="1">
    <location>
        <begin position="1"/>
        <end position="10"/>
    </location>
</feature>
<proteinExistence type="predicted"/>
<dbReference type="GeneID" id="40307704"/>
<evidence type="ECO:0000313" key="2">
    <source>
        <dbReference type="EMBL" id="PFH31678.1"/>
    </source>
</evidence>
<reference evidence="2 3" key="1">
    <citation type="submission" date="2017-09" db="EMBL/GenBank/DDBJ databases">
        <title>Genome sequencing of Besnoitia besnoiti strain Bb-Ger1.</title>
        <authorList>
            <person name="Schares G."/>
            <person name="Venepally P."/>
            <person name="Lorenzi H.A."/>
        </authorList>
    </citation>
    <scope>NUCLEOTIDE SEQUENCE [LARGE SCALE GENOMIC DNA]</scope>
    <source>
        <strain evidence="2 3">Bb-Ger1</strain>
    </source>
</reference>
<dbReference type="KEGG" id="bbes:BESB_026520"/>
<feature type="region of interest" description="Disordered" evidence="1">
    <location>
        <begin position="97"/>
        <end position="131"/>
    </location>
</feature>
<dbReference type="AlphaFoldDB" id="A0A2A9LZ10"/>
<evidence type="ECO:0000313" key="3">
    <source>
        <dbReference type="Proteomes" id="UP000224006"/>
    </source>
</evidence>
<dbReference type="EMBL" id="NWUJ01000014">
    <property type="protein sequence ID" value="PFH31678.1"/>
    <property type="molecule type" value="Genomic_DNA"/>
</dbReference>
<sequence>MAASSFQPASPSRGWATTREPQCQYARRSALPGPLGFARTVELPGLGVVTYGQLVIRSMQQQVKELREDWASEALFVAQSLGVEMLRRGTPLSAAEMQKASSLARNKFRARSGKGCNSPPSSRGGPPMYEN</sequence>